<proteinExistence type="inferred from homology"/>
<feature type="transmembrane region" description="Helical" evidence="7">
    <location>
        <begin position="12"/>
        <end position="35"/>
    </location>
</feature>
<dbReference type="AlphaFoldDB" id="A0A170YMW3"/>
<name>A0A170YMW3_9BACT</name>
<protein>
    <recommendedName>
        <fullName evidence="7">Endolytic murein transglycosylase</fullName>
        <ecNumber evidence="7">4.2.2.29</ecNumber>
    </recommendedName>
    <alternativeName>
        <fullName evidence="7">Peptidoglycan lytic transglycosylase</fullName>
    </alternativeName>
    <alternativeName>
        <fullName evidence="7">Peptidoglycan polymerization terminase</fullName>
    </alternativeName>
</protein>
<dbReference type="GO" id="GO:0005886">
    <property type="term" value="C:plasma membrane"/>
    <property type="evidence" value="ECO:0007669"/>
    <property type="project" value="UniProtKB-SubCell"/>
</dbReference>
<reference evidence="9" key="2">
    <citation type="journal article" date="2017" name="Genome Announc.">
        <title>Draft genome sequence of Paludibacter jiangxiensis NM7(T), a propionate-producing fermentative bacterium.</title>
        <authorList>
            <person name="Qiu Y.-L."/>
            <person name="Tourlousse D.M."/>
            <person name="Matsuura N."/>
            <person name="Ohashi A."/>
            <person name="Sekiguchi Y."/>
        </authorList>
    </citation>
    <scope>NUCLEOTIDE SEQUENCE [LARGE SCALE GENOMIC DNA]</scope>
    <source>
        <strain evidence="9">NM7</strain>
    </source>
</reference>
<dbReference type="HAMAP" id="MF_02065">
    <property type="entry name" value="MltG"/>
    <property type="match status" value="1"/>
</dbReference>
<evidence type="ECO:0000256" key="3">
    <source>
        <dbReference type="ARBA" id="ARBA00022989"/>
    </source>
</evidence>
<keyword evidence="9" id="KW-1185">Reference proteome</keyword>
<gene>
    <name evidence="7" type="primary">mltG</name>
    <name evidence="8" type="ORF">PJIAN_1508</name>
</gene>
<organism evidence="8 9">
    <name type="scientific">Paludibacter jiangxiensis</name>
    <dbReference type="NCBI Taxonomy" id="681398"/>
    <lineage>
        <taxon>Bacteria</taxon>
        <taxon>Pseudomonadati</taxon>
        <taxon>Bacteroidota</taxon>
        <taxon>Bacteroidia</taxon>
        <taxon>Bacteroidales</taxon>
        <taxon>Paludibacteraceae</taxon>
        <taxon>Paludibacter</taxon>
    </lineage>
</organism>
<dbReference type="EMBL" id="BDCR01000001">
    <property type="protein sequence ID" value="GAT61921.1"/>
    <property type="molecule type" value="Genomic_DNA"/>
</dbReference>
<dbReference type="InterPro" id="IPR003770">
    <property type="entry name" value="MLTG-like"/>
</dbReference>
<dbReference type="Proteomes" id="UP000076586">
    <property type="component" value="Unassembled WGS sequence"/>
</dbReference>
<dbReference type="NCBIfam" id="TIGR00247">
    <property type="entry name" value="endolytic transglycosylase MltG"/>
    <property type="match status" value="1"/>
</dbReference>
<accession>A0A170YMW3</accession>
<comment type="catalytic activity">
    <reaction evidence="7">
        <text>a peptidoglycan chain = a peptidoglycan chain with N-acetyl-1,6-anhydromuramyl-[peptide] at the reducing end + a peptidoglycan chain with N-acetylglucosamine at the non-reducing end.</text>
        <dbReference type="EC" id="4.2.2.29"/>
    </reaction>
</comment>
<dbReference type="PANTHER" id="PTHR30518">
    <property type="entry name" value="ENDOLYTIC MUREIN TRANSGLYCOSYLASE"/>
    <property type="match status" value="1"/>
</dbReference>
<evidence type="ECO:0000313" key="9">
    <source>
        <dbReference type="Proteomes" id="UP000076586"/>
    </source>
</evidence>
<evidence type="ECO:0000256" key="2">
    <source>
        <dbReference type="ARBA" id="ARBA00022692"/>
    </source>
</evidence>
<feature type="site" description="Important for catalytic activity" evidence="7">
    <location>
        <position position="225"/>
    </location>
</feature>
<keyword evidence="3 7" id="KW-1133">Transmembrane helix</keyword>
<dbReference type="Gene3D" id="3.30.160.60">
    <property type="entry name" value="Classic Zinc Finger"/>
    <property type="match status" value="1"/>
</dbReference>
<keyword evidence="6 7" id="KW-0961">Cell wall biogenesis/degradation</keyword>
<keyword evidence="1 7" id="KW-1003">Cell membrane</keyword>
<comment type="similarity">
    <text evidence="7">Belongs to the transglycosylase MltG family.</text>
</comment>
<dbReference type="GO" id="GO:0071555">
    <property type="term" value="P:cell wall organization"/>
    <property type="evidence" value="ECO:0007669"/>
    <property type="project" value="UniProtKB-KW"/>
</dbReference>
<evidence type="ECO:0000256" key="5">
    <source>
        <dbReference type="ARBA" id="ARBA00023239"/>
    </source>
</evidence>
<dbReference type="Pfam" id="PF02618">
    <property type="entry name" value="YceG"/>
    <property type="match status" value="1"/>
</dbReference>
<dbReference type="EC" id="4.2.2.29" evidence="7"/>
<evidence type="ECO:0000313" key="8">
    <source>
        <dbReference type="EMBL" id="GAT61921.1"/>
    </source>
</evidence>
<evidence type="ECO:0000256" key="6">
    <source>
        <dbReference type="ARBA" id="ARBA00023316"/>
    </source>
</evidence>
<reference evidence="9" key="1">
    <citation type="submission" date="2016-04" db="EMBL/GenBank/DDBJ databases">
        <title>Draft genome sequence of Paludibacter jiangxiensis strain NM7.</title>
        <authorList>
            <person name="Qiu Y."/>
            <person name="Matsuura N."/>
            <person name="Ohashi A."/>
            <person name="Tourlousse M.D."/>
            <person name="Sekiguchi Y."/>
        </authorList>
    </citation>
    <scope>NUCLEOTIDE SEQUENCE [LARGE SCALE GENOMIC DNA]</scope>
    <source>
        <strain evidence="9">NM7</strain>
    </source>
</reference>
<evidence type="ECO:0000256" key="7">
    <source>
        <dbReference type="HAMAP-Rule" id="MF_02065"/>
    </source>
</evidence>
<comment type="caution">
    <text evidence="8">The sequence shown here is derived from an EMBL/GenBank/DDBJ whole genome shotgun (WGS) entry which is preliminary data.</text>
</comment>
<comment type="function">
    <text evidence="7">Functions as a peptidoglycan terminase that cleaves nascent peptidoglycan strands endolytically to terminate their elongation.</text>
</comment>
<dbReference type="PANTHER" id="PTHR30518:SF2">
    <property type="entry name" value="ENDOLYTIC MUREIN TRANSGLYCOSYLASE"/>
    <property type="match status" value="1"/>
</dbReference>
<keyword evidence="2 7" id="KW-0812">Transmembrane</keyword>
<evidence type="ECO:0000256" key="4">
    <source>
        <dbReference type="ARBA" id="ARBA00023136"/>
    </source>
</evidence>
<dbReference type="CDD" id="cd08010">
    <property type="entry name" value="MltG_like"/>
    <property type="match status" value="1"/>
</dbReference>
<sequence length="349" mass="40015">MKKKIYRNSKLIKRIALVLGAIAVLFIGYQAYIYFRGNFFTPSGETVYIYIHEHATLDDVVKQIEKKTKPRDINSFIRLAKTEGYPTKIRTGRYAISNGMTNHKLLSNLKKHIQAPVSLKFNNIRTKAQLAGRLSKQLMADSLTLLSVLNDSLADEKMGFTPETVVAMFIPNTYDMLWDITPAQFIKRMHHEYEEFWTEERKQKAKKANLTPVQVTTLASIIEEETNHKADKPIVAGLYMNRLRIGMPLQSCPTIKFALNDFSLKRITGVHLRVQSPYNTYKNPGLPPGPIRIPSIESIDAVLDFKPNNYLYMCAKETLNGEHYFAATWAEHKRNADRYAAMMNKRGIH</sequence>
<comment type="subcellular location">
    <subcellularLocation>
        <location evidence="7">Cell membrane</location>
        <topology evidence="7">Single-pass membrane protein</topology>
    </subcellularLocation>
</comment>
<dbReference type="GO" id="GO:0008932">
    <property type="term" value="F:lytic endotransglycosylase activity"/>
    <property type="evidence" value="ECO:0007669"/>
    <property type="project" value="UniProtKB-UniRule"/>
</dbReference>
<keyword evidence="4 7" id="KW-0472">Membrane</keyword>
<keyword evidence="5 7" id="KW-0456">Lyase</keyword>
<dbReference type="GO" id="GO:0009252">
    <property type="term" value="P:peptidoglycan biosynthetic process"/>
    <property type="evidence" value="ECO:0007669"/>
    <property type="project" value="UniProtKB-UniRule"/>
</dbReference>
<dbReference type="RefSeq" id="WP_068701701.1">
    <property type="nucleotide sequence ID" value="NZ_BDCR01000001.1"/>
</dbReference>
<dbReference type="OrthoDB" id="9814591at2"/>
<dbReference type="STRING" id="681398.PJIAN_1508"/>
<evidence type="ECO:0000256" key="1">
    <source>
        <dbReference type="ARBA" id="ARBA00022475"/>
    </source>
</evidence>